<dbReference type="GO" id="GO:0032259">
    <property type="term" value="P:methylation"/>
    <property type="evidence" value="ECO:0007669"/>
    <property type="project" value="UniProtKB-KW"/>
</dbReference>
<sequence length="205" mass="22400">MREFLRAPFTVAALTPSGRPLSEAVTATVPRTGEPLVVELGAGTGAFTAAIQQRLTGRGRHLAIEINARFAERLVARYPGVDLAVADARGLRDILTQRGHDRADVIVSGLPWAAFTPGRQDDLLDAVTDSLAPDGAFTTFAYAHTRWAPPALRLRRMLRARFEEVVPSRTLWANLPPAFVYYCRRPRTPLPTSASGSTNERVSQP</sequence>
<name>A0A2W2FFD7_9ACTN</name>
<proteinExistence type="predicted"/>
<reference evidence="2 3" key="1">
    <citation type="submission" date="2018-01" db="EMBL/GenBank/DDBJ databases">
        <title>Draft genome sequence of Jishengella sp. NA12.</title>
        <authorList>
            <person name="Sahin N."/>
            <person name="Ay H."/>
            <person name="Saygin H."/>
        </authorList>
    </citation>
    <scope>NUCLEOTIDE SEQUENCE [LARGE SCALE GENOMIC DNA]</scope>
    <source>
        <strain evidence="2 3">NA12</strain>
    </source>
</reference>
<evidence type="ECO:0000259" key="1">
    <source>
        <dbReference type="Pfam" id="PF13649"/>
    </source>
</evidence>
<feature type="domain" description="Methyltransferase" evidence="1">
    <location>
        <begin position="37"/>
        <end position="135"/>
    </location>
</feature>
<dbReference type="EMBL" id="POTY01000003">
    <property type="protein sequence ID" value="PZG24180.1"/>
    <property type="molecule type" value="Genomic_DNA"/>
</dbReference>
<dbReference type="Gene3D" id="3.40.50.150">
    <property type="entry name" value="Vaccinia Virus protein VP39"/>
    <property type="match status" value="1"/>
</dbReference>
<keyword evidence="2" id="KW-0808">Transferase</keyword>
<evidence type="ECO:0000313" key="3">
    <source>
        <dbReference type="Proteomes" id="UP000248924"/>
    </source>
</evidence>
<keyword evidence="3" id="KW-1185">Reference proteome</keyword>
<comment type="caution">
    <text evidence="2">The sequence shown here is derived from an EMBL/GenBank/DDBJ whole genome shotgun (WGS) entry which is preliminary data.</text>
</comment>
<protein>
    <submittedName>
        <fullName evidence="2">SAM-dependent methyltransferase</fullName>
    </submittedName>
</protein>
<dbReference type="CDD" id="cd02440">
    <property type="entry name" value="AdoMet_MTases"/>
    <property type="match status" value="1"/>
</dbReference>
<dbReference type="GO" id="GO:0008168">
    <property type="term" value="F:methyltransferase activity"/>
    <property type="evidence" value="ECO:0007669"/>
    <property type="project" value="UniProtKB-KW"/>
</dbReference>
<dbReference type="Proteomes" id="UP000248924">
    <property type="component" value="Unassembled WGS sequence"/>
</dbReference>
<gene>
    <name evidence="2" type="ORF">C1I95_01075</name>
</gene>
<evidence type="ECO:0000313" key="2">
    <source>
        <dbReference type="EMBL" id="PZG24180.1"/>
    </source>
</evidence>
<dbReference type="InterPro" id="IPR041698">
    <property type="entry name" value="Methyltransf_25"/>
</dbReference>
<dbReference type="Pfam" id="PF13649">
    <property type="entry name" value="Methyltransf_25"/>
    <property type="match status" value="1"/>
</dbReference>
<accession>A0A2W2FFD7</accession>
<dbReference type="InterPro" id="IPR029063">
    <property type="entry name" value="SAM-dependent_MTases_sf"/>
</dbReference>
<organism evidence="2 3">
    <name type="scientific">Micromonospora craterilacus</name>
    <dbReference type="NCBI Taxonomy" id="1655439"/>
    <lineage>
        <taxon>Bacteria</taxon>
        <taxon>Bacillati</taxon>
        <taxon>Actinomycetota</taxon>
        <taxon>Actinomycetes</taxon>
        <taxon>Micromonosporales</taxon>
        <taxon>Micromonosporaceae</taxon>
        <taxon>Micromonospora</taxon>
    </lineage>
</organism>
<dbReference type="SUPFAM" id="SSF53335">
    <property type="entry name" value="S-adenosyl-L-methionine-dependent methyltransferases"/>
    <property type="match status" value="1"/>
</dbReference>
<keyword evidence="2" id="KW-0489">Methyltransferase</keyword>
<dbReference type="AlphaFoldDB" id="A0A2W2FFD7"/>